<organism evidence="9 10">
    <name type="scientific">Cellulosilyticum lentocellum (strain ATCC 49066 / DSM 5427 / NCIMB 11756 / RHM5)</name>
    <name type="common">Clostridium lentocellum</name>
    <dbReference type="NCBI Taxonomy" id="642492"/>
    <lineage>
        <taxon>Bacteria</taxon>
        <taxon>Bacillati</taxon>
        <taxon>Bacillota</taxon>
        <taxon>Clostridia</taxon>
        <taxon>Lachnospirales</taxon>
        <taxon>Cellulosilyticaceae</taxon>
        <taxon>Cellulosilyticum</taxon>
    </lineage>
</organism>
<protein>
    <submittedName>
        <fullName evidence="9">Zinc/iron permease</fullName>
    </submittedName>
</protein>
<keyword evidence="5" id="KW-0862">Zinc</keyword>
<dbReference type="PANTHER" id="PTHR11040">
    <property type="entry name" value="ZINC/IRON TRANSPORTER"/>
    <property type="match status" value="1"/>
</dbReference>
<sequence length="242" mass="25759">MELVRVGTLGLLAEGGGLSFGILLLYLFHIKNERLIGMLFGGTSGLMLAMICFDILPEALEKGRIDLVFVGIIMGVLLGTLLDDFVPEIQKRLGKKNSPLSKMGLILAVGIALHNLPEGFALGTISNVDNESIFHFTLILALHSVPEGIALSIPFKQGGIQLSKMLFIAMGLGICMGIGAVGGFVLSSMSENLVSTGLGIAAGIILYIICEELLPESKKIWNGRMTTIATILGMMLGLLLLY</sequence>
<dbReference type="Proteomes" id="UP000008467">
    <property type="component" value="Chromosome"/>
</dbReference>
<keyword evidence="4 8" id="KW-0812">Transmembrane</keyword>
<dbReference type="EMBL" id="CP002582">
    <property type="protein sequence ID" value="ADZ83361.1"/>
    <property type="molecule type" value="Genomic_DNA"/>
</dbReference>
<dbReference type="GO" id="GO:0005385">
    <property type="term" value="F:zinc ion transmembrane transporter activity"/>
    <property type="evidence" value="ECO:0007669"/>
    <property type="project" value="TreeGrafter"/>
</dbReference>
<evidence type="ECO:0000313" key="10">
    <source>
        <dbReference type="Proteomes" id="UP000008467"/>
    </source>
</evidence>
<accession>F2JKV8</accession>
<keyword evidence="6 8" id="KW-1133">Transmembrane helix</keyword>
<feature type="transmembrane region" description="Helical" evidence="8">
    <location>
        <begin position="221"/>
        <end position="241"/>
    </location>
</feature>
<feature type="transmembrane region" description="Helical" evidence="8">
    <location>
        <begin position="132"/>
        <end position="153"/>
    </location>
</feature>
<evidence type="ECO:0000256" key="3">
    <source>
        <dbReference type="ARBA" id="ARBA00022475"/>
    </source>
</evidence>
<dbReference type="KEGG" id="cle:Clole_1636"/>
<dbReference type="AlphaFoldDB" id="F2JKV8"/>
<evidence type="ECO:0000256" key="6">
    <source>
        <dbReference type="ARBA" id="ARBA00022989"/>
    </source>
</evidence>
<feature type="transmembrane region" description="Helical" evidence="8">
    <location>
        <begin position="192"/>
        <end position="209"/>
    </location>
</feature>
<feature type="transmembrane region" description="Helical" evidence="8">
    <location>
        <begin position="6"/>
        <end position="28"/>
    </location>
</feature>
<evidence type="ECO:0000256" key="7">
    <source>
        <dbReference type="ARBA" id="ARBA00023136"/>
    </source>
</evidence>
<keyword evidence="10" id="KW-1185">Reference proteome</keyword>
<gene>
    <name evidence="9" type="ordered locus">Clole_1636</name>
</gene>
<evidence type="ECO:0000256" key="4">
    <source>
        <dbReference type="ARBA" id="ARBA00022692"/>
    </source>
</evidence>
<evidence type="ECO:0000256" key="2">
    <source>
        <dbReference type="ARBA" id="ARBA00006939"/>
    </source>
</evidence>
<reference evidence="9 10" key="1">
    <citation type="journal article" date="2011" name="J. Bacteriol.">
        <title>Complete genome sequence of the cellulose-degrading bacterium Cellulosilyticum lentocellum.</title>
        <authorList>
            <consortium name="US DOE Joint Genome Institute"/>
            <person name="Miller D.A."/>
            <person name="Suen G."/>
            <person name="Bruce D."/>
            <person name="Copeland A."/>
            <person name="Cheng J.F."/>
            <person name="Detter C."/>
            <person name="Goodwin L.A."/>
            <person name="Han C.S."/>
            <person name="Hauser L.J."/>
            <person name="Land M.L."/>
            <person name="Lapidus A."/>
            <person name="Lucas S."/>
            <person name="Meincke L."/>
            <person name="Pitluck S."/>
            <person name="Tapia R."/>
            <person name="Teshima H."/>
            <person name="Woyke T."/>
            <person name="Fox B.G."/>
            <person name="Angert E.R."/>
            <person name="Currie C.R."/>
        </authorList>
    </citation>
    <scope>NUCLEOTIDE SEQUENCE [LARGE SCALE GENOMIC DNA]</scope>
    <source>
        <strain evidence="10">ATCC 49066 / DSM 5427 / NCIMB 11756 / RHM5</strain>
    </source>
</reference>
<keyword evidence="7 8" id="KW-0472">Membrane</keyword>
<dbReference type="PANTHER" id="PTHR11040:SF211">
    <property type="entry name" value="ZINC TRANSPORTER ZIP11"/>
    <property type="match status" value="1"/>
</dbReference>
<dbReference type="STRING" id="642492.Clole_1636"/>
<keyword evidence="3" id="KW-1003">Cell membrane</keyword>
<proteinExistence type="inferred from homology"/>
<evidence type="ECO:0000256" key="5">
    <source>
        <dbReference type="ARBA" id="ARBA00022833"/>
    </source>
</evidence>
<evidence type="ECO:0000256" key="1">
    <source>
        <dbReference type="ARBA" id="ARBA00004651"/>
    </source>
</evidence>
<evidence type="ECO:0000256" key="8">
    <source>
        <dbReference type="SAM" id="Phobius"/>
    </source>
</evidence>
<feature type="transmembrane region" description="Helical" evidence="8">
    <location>
        <begin position="63"/>
        <end position="82"/>
    </location>
</feature>
<dbReference type="HOGENOM" id="CLU_015114_1_3_9"/>
<dbReference type="RefSeq" id="WP_013656658.1">
    <property type="nucleotide sequence ID" value="NC_015275.1"/>
</dbReference>
<name>F2JKV8_CELLD</name>
<dbReference type="eggNOG" id="COG0428">
    <property type="taxonomic scope" value="Bacteria"/>
</dbReference>
<evidence type="ECO:0000313" key="9">
    <source>
        <dbReference type="EMBL" id="ADZ83361.1"/>
    </source>
</evidence>
<comment type="subcellular location">
    <subcellularLocation>
        <location evidence="1">Cell membrane</location>
        <topology evidence="1">Multi-pass membrane protein</topology>
    </subcellularLocation>
</comment>
<dbReference type="GO" id="GO:0005886">
    <property type="term" value="C:plasma membrane"/>
    <property type="evidence" value="ECO:0007669"/>
    <property type="project" value="UniProtKB-SubCell"/>
</dbReference>
<dbReference type="Pfam" id="PF02535">
    <property type="entry name" value="Zip"/>
    <property type="match status" value="1"/>
</dbReference>
<feature type="transmembrane region" description="Helical" evidence="8">
    <location>
        <begin position="35"/>
        <end position="57"/>
    </location>
</feature>
<feature type="transmembrane region" description="Helical" evidence="8">
    <location>
        <begin position="165"/>
        <end position="186"/>
    </location>
</feature>
<comment type="similarity">
    <text evidence="2">Belongs to the ZIP transporter (TC 2.A.5) family.</text>
</comment>
<dbReference type="InterPro" id="IPR003689">
    <property type="entry name" value="ZIP"/>
</dbReference>